<organism evidence="4 5">
    <name type="scientific">Catenaria anguillulae PL171</name>
    <dbReference type="NCBI Taxonomy" id="765915"/>
    <lineage>
        <taxon>Eukaryota</taxon>
        <taxon>Fungi</taxon>
        <taxon>Fungi incertae sedis</taxon>
        <taxon>Blastocladiomycota</taxon>
        <taxon>Blastocladiomycetes</taxon>
        <taxon>Blastocladiales</taxon>
        <taxon>Catenariaceae</taxon>
        <taxon>Catenaria</taxon>
    </lineage>
</organism>
<protein>
    <submittedName>
        <fullName evidence="4">Ribosomal L29 protein-domain-containing protein</fullName>
    </submittedName>
</protein>
<gene>
    <name evidence="4" type="ORF">BCR44DRAFT_1426595</name>
</gene>
<dbReference type="AlphaFoldDB" id="A0A1Y2HY29"/>
<dbReference type="GO" id="GO:0000463">
    <property type="term" value="P:maturation of LSU-rRNA from tricistronic rRNA transcript (SSU-rRNA, 5.8S rRNA, LSU-rRNA)"/>
    <property type="evidence" value="ECO:0007669"/>
    <property type="project" value="InterPro"/>
</dbReference>
<dbReference type="FunFam" id="6.10.250.3450:FF:000001">
    <property type="entry name" value="60S ribosomal protein L35"/>
    <property type="match status" value="1"/>
</dbReference>
<dbReference type="Gene3D" id="1.10.287.310">
    <property type="match status" value="1"/>
</dbReference>
<comment type="similarity">
    <text evidence="1">Belongs to the universal ribosomal protein uL29 family.</text>
</comment>
<dbReference type="InterPro" id="IPR036049">
    <property type="entry name" value="Ribosomal_uL29_sf"/>
</dbReference>
<keyword evidence="2" id="KW-0689">Ribosomal protein</keyword>
<evidence type="ECO:0000313" key="4">
    <source>
        <dbReference type="EMBL" id="ORZ39460.1"/>
    </source>
</evidence>
<dbReference type="FunFam" id="1.10.287.310:FF:000002">
    <property type="entry name" value="60S ribosomal protein L35"/>
    <property type="match status" value="1"/>
</dbReference>
<dbReference type="CDD" id="cd00427">
    <property type="entry name" value="Ribosomal_L29_HIP"/>
    <property type="match status" value="1"/>
</dbReference>
<dbReference type="PROSITE" id="PS00579">
    <property type="entry name" value="RIBOSOMAL_L29"/>
    <property type="match status" value="1"/>
</dbReference>
<dbReference type="PANTHER" id="PTHR45722:SF2">
    <property type="entry name" value="LARGE RIBOSOMAL SUBUNIT PROTEIN UL29-RELATED"/>
    <property type="match status" value="1"/>
</dbReference>
<comment type="caution">
    <text evidence="4">The sequence shown here is derived from an EMBL/GenBank/DDBJ whole genome shotgun (WGS) entry which is preliminary data.</text>
</comment>
<dbReference type="HAMAP" id="MF_00374">
    <property type="entry name" value="Ribosomal_uL29"/>
    <property type="match status" value="1"/>
</dbReference>
<proteinExistence type="inferred from homology"/>
<sequence>MTKVKTFELRTKSKAELSKQLDDLRRELLSLRIKQQSGQSNQKPLEIRNVRRSIARVLTVINQQTKADVLKEYAGKKYIPIDLRAKKTRAIRRALTPAERKIKTTRALKKAKHFPQRQFAVLA</sequence>
<dbReference type="PANTHER" id="PTHR45722">
    <property type="entry name" value="60S RIBOSOMAL PROTEIN L35"/>
    <property type="match status" value="1"/>
</dbReference>
<dbReference type="GO" id="GO:0003735">
    <property type="term" value="F:structural constituent of ribosome"/>
    <property type="evidence" value="ECO:0007669"/>
    <property type="project" value="InterPro"/>
</dbReference>
<dbReference type="OrthoDB" id="528635at2759"/>
<dbReference type="InterPro" id="IPR045059">
    <property type="entry name" value="Ribosomal_uL29_euk"/>
</dbReference>
<reference evidence="4 5" key="1">
    <citation type="submission" date="2016-07" db="EMBL/GenBank/DDBJ databases">
        <title>Pervasive Adenine N6-methylation of Active Genes in Fungi.</title>
        <authorList>
            <consortium name="DOE Joint Genome Institute"/>
            <person name="Mondo S.J."/>
            <person name="Dannebaum R.O."/>
            <person name="Kuo R.C."/>
            <person name="Labutti K."/>
            <person name="Haridas S."/>
            <person name="Kuo A."/>
            <person name="Salamov A."/>
            <person name="Ahrendt S.R."/>
            <person name="Lipzen A."/>
            <person name="Sullivan W."/>
            <person name="Andreopoulos W.B."/>
            <person name="Clum A."/>
            <person name="Lindquist E."/>
            <person name="Daum C."/>
            <person name="Ramamoorthy G.K."/>
            <person name="Gryganskyi A."/>
            <person name="Culley D."/>
            <person name="Magnuson J.K."/>
            <person name="James T.Y."/>
            <person name="O'Malley M.A."/>
            <person name="Stajich J.E."/>
            <person name="Spatafora J.W."/>
            <person name="Visel A."/>
            <person name="Grigoriev I.V."/>
        </authorList>
    </citation>
    <scope>NUCLEOTIDE SEQUENCE [LARGE SCALE GENOMIC DNA]</scope>
    <source>
        <strain evidence="4 5">PL171</strain>
    </source>
</reference>
<name>A0A1Y2HY29_9FUNG</name>
<evidence type="ECO:0000256" key="2">
    <source>
        <dbReference type="ARBA" id="ARBA00022980"/>
    </source>
</evidence>
<keyword evidence="3" id="KW-0687">Ribonucleoprotein</keyword>
<dbReference type="STRING" id="765915.A0A1Y2HY29"/>
<dbReference type="GO" id="GO:0022625">
    <property type="term" value="C:cytosolic large ribosomal subunit"/>
    <property type="evidence" value="ECO:0007669"/>
    <property type="project" value="InterPro"/>
</dbReference>
<dbReference type="Gene3D" id="6.10.250.3450">
    <property type="match status" value="1"/>
</dbReference>
<dbReference type="InterPro" id="IPR018254">
    <property type="entry name" value="Ribosomal_uL29_CS"/>
</dbReference>
<dbReference type="InterPro" id="IPR001854">
    <property type="entry name" value="Ribosomal_uL29"/>
</dbReference>
<evidence type="ECO:0000313" key="5">
    <source>
        <dbReference type="Proteomes" id="UP000193411"/>
    </source>
</evidence>
<evidence type="ECO:0000256" key="1">
    <source>
        <dbReference type="ARBA" id="ARBA00009254"/>
    </source>
</evidence>
<accession>A0A1Y2HY29</accession>
<dbReference type="NCBIfam" id="TIGR00012">
    <property type="entry name" value="L29"/>
    <property type="match status" value="1"/>
</dbReference>
<dbReference type="Pfam" id="PF00831">
    <property type="entry name" value="Ribosomal_L29"/>
    <property type="match status" value="1"/>
</dbReference>
<dbReference type="Proteomes" id="UP000193411">
    <property type="component" value="Unassembled WGS sequence"/>
</dbReference>
<dbReference type="EMBL" id="MCFL01000005">
    <property type="protein sequence ID" value="ORZ39460.1"/>
    <property type="molecule type" value="Genomic_DNA"/>
</dbReference>
<dbReference type="GO" id="GO:0006412">
    <property type="term" value="P:translation"/>
    <property type="evidence" value="ECO:0007669"/>
    <property type="project" value="InterPro"/>
</dbReference>
<dbReference type="GO" id="GO:0003729">
    <property type="term" value="F:mRNA binding"/>
    <property type="evidence" value="ECO:0007669"/>
    <property type="project" value="TreeGrafter"/>
</dbReference>
<evidence type="ECO:0000256" key="3">
    <source>
        <dbReference type="ARBA" id="ARBA00023274"/>
    </source>
</evidence>
<keyword evidence="5" id="KW-1185">Reference proteome</keyword>
<dbReference type="SUPFAM" id="SSF46561">
    <property type="entry name" value="Ribosomal protein L29 (L29p)"/>
    <property type="match status" value="1"/>
</dbReference>